<feature type="transmembrane region" description="Helical" evidence="7">
    <location>
        <begin position="185"/>
        <end position="202"/>
    </location>
</feature>
<dbReference type="EMBL" id="VIGB01000003">
    <property type="protein sequence ID" value="TQF07837.1"/>
    <property type="molecule type" value="Genomic_DNA"/>
</dbReference>
<evidence type="ECO:0000256" key="3">
    <source>
        <dbReference type="ARBA" id="ARBA00022692"/>
    </source>
</evidence>
<dbReference type="GO" id="GO:0046677">
    <property type="term" value="P:response to antibiotic"/>
    <property type="evidence" value="ECO:0007669"/>
    <property type="project" value="UniProtKB-KW"/>
</dbReference>
<evidence type="ECO:0000256" key="7">
    <source>
        <dbReference type="SAM" id="Phobius"/>
    </source>
</evidence>
<keyword evidence="2" id="KW-0813">Transport</keyword>
<feature type="transmembrane region" description="Helical" evidence="7">
    <location>
        <begin position="28"/>
        <end position="47"/>
    </location>
</feature>
<sequence>MFLTGFAALAVLPTLPLAARELHGLPLYPLAAGCFVAAGLLGGVIGGGWADRRGARRPLAAGVLLSVVTLLVSATSTSIWQLAAGRFLDGIAAGLVAVSVNTAIGQSFPDRLRARALALMSSAWIIPSLTGPPLAGLVASWWSWRAVFFALAALTVLPSVAVVLVLRRRGSEPPPARLSTARPGLGAAAAVSVGAALGQYAVAGSDLGHLLCGAVGVLLLVLFASRLLPHGTWRAARGLPASVLLRGLSSGVYFTVEAFVPLLLDTVRRVPTAVPALAFTGAALAWAAASWVQSHWLERVPRHRLVAGGAVVLAGAVAVAGLATVRALPAAPAAAALVLAAVGMGALAPSLTLLSLSHAPADRQGFASSAMQTTQNLGQIVVLGAASGLFNGLGGVAAGVGGFRWAFAVLLLPCAAVVLLAGRARATSAPA</sequence>
<dbReference type="InterPro" id="IPR011701">
    <property type="entry name" value="MFS"/>
</dbReference>
<feature type="transmembrane region" description="Helical" evidence="7">
    <location>
        <begin position="116"/>
        <end position="135"/>
    </location>
</feature>
<evidence type="ECO:0000256" key="5">
    <source>
        <dbReference type="ARBA" id="ARBA00023136"/>
    </source>
</evidence>
<accession>A0A540WG28</accession>
<dbReference type="InterPro" id="IPR036259">
    <property type="entry name" value="MFS_trans_sf"/>
</dbReference>
<feature type="transmembrane region" description="Helical" evidence="7">
    <location>
        <begin position="377"/>
        <end position="397"/>
    </location>
</feature>
<evidence type="ECO:0000256" key="4">
    <source>
        <dbReference type="ARBA" id="ARBA00022989"/>
    </source>
</evidence>
<feature type="transmembrane region" description="Helical" evidence="7">
    <location>
        <begin position="276"/>
        <end position="293"/>
    </location>
</feature>
<keyword evidence="4 7" id="KW-1133">Transmembrane helix</keyword>
<feature type="transmembrane region" description="Helical" evidence="7">
    <location>
        <begin position="86"/>
        <end position="104"/>
    </location>
</feature>
<feature type="domain" description="Major facilitator superfamily (MFS) profile" evidence="8">
    <location>
        <begin position="1"/>
        <end position="425"/>
    </location>
</feature>
<feature type="transmembrane region" description="Helical" evidence="7">
    <location>
        <begin position="305"/>
        <end position="328"/>
    </location>
</feature>
<evidence type="ECO:0000313" key="10">
    <source>
        <dbReference type="Proteomes" id="UP000319103"/>
    </source>
</evidence>
<feature type="transmembrane region" description="Helical" evidence="7">
    <location>
        <begin position="141"/>
        <end position="165"/>
    </location>
</feature>
<name>A0A540WG28_9ACTN</name>
<proteinExistence type="predicted"/>
<dbReference type="Gene3D" id="1.20.1250.20">
    <property type="entry name" value="MFS general substrate transporter like domains"/>
    <property type="match status" value="1"/>
</dbReference>
<feature type="transmembrane region" description="Helical" evidence="7">
    <location>
        <begin position="403"/>
        <end position="422"/>
    </location>
</feature>
<comment type="subcellular location">
    <subcellularLocation>
        <location evidence="1">Cell membrane</location>
        <topology evidence="1">Multi-pass membrane protein</topology>
    </subcellularLocation>
</comment>
<feature type="transmembrane region" description="Helical" evidence="7">
    <location>
        <begin position="59"/>
        <end position="80"/>
    </location>
</feature>
<dbReference type="PROSITE" id="PS50850">
    <property type="entry name" value="MFS"/>
    <property type="match status" value="1"/>
</dbReference>
<dbReference type="Pfam" id="PF07690">
    <property type="entry name" value="MFS_1"/>
    <property type="match status" value="1"/>
</dbReference>
<dbReference type="SUPFAM" id="SSF103473">
    <property type="entry name" value="MFS general substrate transporter"/>
    <property type="match status" value="1"/>
</dbReference>
<keyword evidence="10" id="KW-1185">Reference proteome</keyword>
<gene>
    <name evidence="9" type="ORF">E6W39_38440</name>
</gene>
<dbReference type="GO" id="GO:0022857">
    <property type="term" value="F:transmembrane transporter activity"/>
    <property type="evidence" value="ECO:0007669"/>
    <property type="project" value="InterPro"/>
</dbReference>
<dbReference type="PANTHER" id="PTHR42718">
    <property type="entry name" value="MAJOR FACILITATOR SUPERFAMILY MULTIDRUG TRANSPORTER MFSC"/>
    <property type="match status" value="1"/>
</dbReference>
<keyword evidence="5 7" id="KW-0472">Membrane</keyword>
<dbReference type="PANTHER" id="PTHR42718:SF9">
    <property type="entry name" value="MAJOR FACILITATOR SUPERFAMILY MULTIDRUG TRANSPORTER MFSC"/>
    <property type="match status" value="1"/>
</dbReference>
<dbReference type="OrthoDB" id="9778875at2"/>
<reference evidence="9 10" key="1">
    <citation type="submission" date="2019-06" db="EMBL/GenBank/DDBJ databases">
        <title>Description of Kitasatospora acidophila sp. nov. isolated from pine grove soil, and reclassification of Streptomyces novaecaesareae to Kitasatospora novaeceasareae comb. nov.</title>
        <authorList>
            <person name="Kim M.J."/>
        </authorList>
    </citation>
    <scope>NUCLEOTIDE SEQUENCE [LARGE SCALE GENOMIC DNA]</scope>
    <source>
        <strain evidence="9 10">MMS16-CNU292</strain>
    </source>
</reference>
<evidence type="ECO:0000256" key="1">
    <source>
        <dbReference type="ARBA" id="ARBA00004651"/>
    </source>
</evidence>
<keyword evidence="3 7" id="KW-0812">Transmembrane</keyword>
<keyword evidence="6" id="KW-0046">Antibiotic resistance</keyword>
<evidence type="ECO:0000313" key="9">
    <source>
        <dbReference type="EMBL" id="TQF07837.1"/>
    </source>
</evidence>
<feature type="transmembrane region" description="Helical" evidence="7">
    <location>
        <begin position="334"/>
        <end position="356"/>
    </location>
</feature>
<dbReference type="GO" id="GO:0005886">
    <property type="term" value="C:plasma membrane"/>
    <property type="evidence" value="ECO:0007669"/>
    <property type="project" value="UniProtKB-SubCell"/>
</dbReference>
<evidence type="ECO:0000256" key="6">
    <source>
        <dbReference type="ARBA" id="ARBA00023251"/>
    </source>
</evidence>
<evidence type="ECO:0000259" key="8">
    <source>
        <dbReference type="PROSITE" id="PS50850"/>
    </source>
</evidence>
<evidence type="ECO:0000256" key="2">
    <source>
        <dbReference type="ARBA" id="ARBA00022448"/>
    </source>
</evidence>
<comment type="caution">
    <text evidence="9">The sequence shown here is derived from an EMBL/GenBank/DDBJ whole genome shotgun (WGS) entry which is preliminary data.</text>
</comment>
<feature type="transmembrane region" description="Helical" evidence="7">
    <location>
        <begin position="208"/>
        <end position="229"/>
    </location>
</feature>
<dbReference type="AlphaFoldDB" id="A0A540WG28"/>
<dbReference type="InterPro" id="IPR020846">
    <property type="entry name" value="MFS_dom"/>
</dbReference>
<feature type="transmembrane region" description="Helical" evidence="7">
    <location>
        <begin position="241"/>
        <end position="264"/>
    </location>
</feature>
<dbReference type="Proteomes" id="UP000319103">
    <property type="component" value="Unassembled WGS sequence"/>
</dbReference>
<organism evidence="9 10">
    <name type="scientific">Kitasatospora acidiphila</name>
    <dbReference type="NCBI Taxonomy" id="2567942"/>
    <lineage>
        <taxon>Bacteria</taxon>
        <taxon>Bacillati</taxon>
        <taxon>Actinomycetota</taxon>
        <taxon>Actinomycetes</taxon>
        <taxon>Kitasatosporales</taxon>
        <taxon>Streptomycetaceae</taxon>
        <taxon>Kitasatospora</taxon>
    </lineage>
</organism>
<dbReference type="RefSeq" id="WP_141638205.1">
    <property type="nucleotide sequence ID" value="NZ_VIGB01000003.1"/>
</dbReference>
<protein>
    <submittedName>
        <fullName evidence="9">MFS transporter</fullName>
    </submittedName>
</protein>